<comment type="caution">
    <text evidence="1">The sequence shown here is derived from an EMBL/GenBank/DDBJ whole genome shotgun (WGS) entry which is preliminary data.</text>
</comment>
<dbReference type="Proteomes" id="UP000176665">
    <property type="component" value="Unassembled WGS sequence"/>
</dbReference>
<gene>
    <name evidence="1" type="ORF">A2W14_06210</name>
</gene>
<protein>
    <submittedName>
        <fullName evidence="1">Uncharacterized protein</fullName>
    </submittedName>
</protein>
<name>A0A1F5YVN9_9BACT</name>
<reference evidence="1 2" key="1">
    <citation type="journal article" date="2016" name="Nat. Commun.">
        <title>Thousands of microbial genomes shed light on interconnected biogeochemical processes in an aquifer system.</title>
        <authorList>
            <person name="Anantharaman K."/>
            <person name="Brown C.T."/>
            <person name="Hug L.A."/>
            <person name="Sharon I."/>
            <person name="Castelle C.J."/>
            <person name="Probst A.J."/>
            <person name="Thomas B.C."/>
            <person name="Singh A."/>
            <person name="Wilkins M.J."/>
            <person name="Karaoz U."/>
            <person name="Brodie E.L."/>
            <person name="Williams K.H."/>
            <person name="Hubbard S.S."/>
            <person name="Banfield J.F."/>
        </authorList>
    </citation>
    <scope>NUCLEOTIDE SEQUENCE [LARGE SCALE GENOMIC DNA]</scope>
</reference>
<accession>A0A1F5YVN9</accession>
<sequence>MRERLKNYGWHHEFRPRGLTRGVGLMVIASLFLAGCKALDASNTYQIAVTAPTVELVTPETMVIPSPTVEAVDQGVEIPLVDGIDVDGNPIFNSENLLIYSDGRMVGPDYNPADCTTSEDSSQRKGICVGVNDFAQVTGFDPLEATERVYPNFFLTTAEIVHRECSNSEAIGCTLGEQILFNYEYANSAPFIAHEATHLLLKNISQKEGDRCVIINNGEVSFYMPVVEYPLPLSDLKTTGSGEQVFVEIAVSHEFFPTLAEFAVSMNLAGIPHGDVPTTALDIFSTGEYLYIPGYFINNPPAGEEQVFINFAGIMKDNPDLWQLLFSERPVDFVETIGPDLFQAIRAFHRLIGNEELKPRLLAELPASCK</sequence>
<evidence type="ECO:0000313" key="1">
    <source>
        <dbReference type="EMBL" id="OGG04037.1"/>
    </source>
</evidence>
<dbReference type="AlphaFoldDB" id="A0A1F5YVN9"/>
<evidence type="ECO:0000313" key="2">
    <source>
        <dbReference type="Proteomes" id="UP000176665"/>
    </source>
</evidence>
<proteinExistence type="predicted"/>
<organism evidence="1 2">
    <name type="scientific">Candidatus Gottesmanbacteria bacterium RBG_16_37_8</name>
    <dbReference type="NCBI Taxonomy" id="1798371"/>
    <lineage>
        <taxon>Bacteria</taxon>
        <taxon>Candidatus Gottesmaniibacteriota</taxon>
    </lineage>
</organism>
<dbReference type="STRING" id="1798371.A2W14_06210"/>
<dbReference type="EMBL" id="MFJA01000008">
    <property type="protein sequence ID" value="OGG04037.1"/>
    <property type="molecule type" value="Genomic_DNA"/>
</dbReference>